<dbReference type="GO" id="GO:0003779">
    <property type="term" value="F:actin binding"/>
    <property type="evidence" value="ECO:0007669"/>
    <property type="project" value="InterPro"/>
</dbReference>
<dbReference type="PANTHER" id="PTHR22739:SF7">
    <property type="entry name" value="EG:152A3.3 PROTEIN-RELATED"/>
    <property type="match status" value="1"/>
</dbReference>
<dbReference type="PANTHER" id="PTHR22739">
    <property type="entry name" value="STRIATED MUSCLE ACTIVATOR OF RHO-DEPENDENT SIGNALING-RELATED"/>
    <property type="match status" value="1"/>
</dbReference>
<accession>A0A336KBI1</accession>
<dbReference type="EMBL" id="UFQS01000243">
    <property type="protein sequence ID" value="SSX01899.1"/>
    <property type="molecule type" value="Genomic_DNA"/>
</dbReference>
<dbReference type="GO" id="GO:0030017">
    <property type="term" value="C:sarcomere"/>
    <property type="evidence" value="ECO:0007669"/>
    <property type="project" value="TreeGrafter"/>
</dbReference>
<protein>
    <submittedName>
        <fullName evidence="1">CSON006476 protein</fullName>
    </submittedName>
</protein>
<dbReference type="GO" id="GO:0035025">
    <property type="term" value="P:positive regulation of Rho protein signal transduction"/>
    <property type="evidence" value="ECO:0007669"/>
    <property type="project" value="InterPro"/>
</dbReference>
<dbReference type="AlphaFoldDB" id="A0A336KBI1"/>
<dbReference type="GO" id="GO:0045944">
    <property type="term" value="P:positive regulation of transcription by RNA polymerase II"/>
    <property type="evidence" value="ECO:0007669"/>
    <property type="project" value="TreeGrafter"/>
</dbReference>
<dbReference type="Gene3D" id="1.10.10.1540">
    <property type="entry name" value="Costar domain"/>
    <property type="match status" value="1"/>
</dbReference>
<gene>
    <name evidence="1" type="primary">CSON006476</name>
</gene>
<proteinExistence type="predicted"/>
<organism evidence="1">
    <name type="scientific">Culicoides sonorensis</name>
    <name type="common">Biting midge</name>
    <dbReference type="NCBI Taxonomy" id="179676"/>
    <lineage>
        <taxon>Eukaryota</taxon>
        <taxon>Metazoa</taxon>
        <taxon>Ecdysozoa</taxon>
        <taxon>Arthropoda</taxon>
        <taxon>Hexapoda</taxon>
        <taxon>Insecta</taxon>
        <taxon>Pterygota</taxon>
        <taxon>Neoptera</taxon>
        <taxon>Endopterygota</taxon>
        <taxon>Diptera</taxon>
        <taxon>Nematocera</taxon>
        <taxon>Chironomoidea</taxon>
        <taxon>Ceratopogonidae</taxon>
        <taxon>Ceratopogoninae</taxon>
        <taxon>Culicoides</taxon>
        <taxon>Monoculicoides</taxon>
    </lineage>
</organism>
<evidence type="ECO:0000313" key="1">
    <source>
        <dbReference type="EMBL" id="SSX01899.1"/>
    </source>
</evidence>
<sequence>MNGKLSFYNQAIDVHKNHEGLNPFTSDQIGRRSPRLDLDPCEYGKPKGGSLTEMRGFKANLQILKDMLDLCEVIAVEGRSYNTEGHKMILFGELFQRRDDFVPIQLVKTINEIRSCIHEKQKEIQQKIKESPIADKSI</sequence>
<dbReference type="VEuPathDB" id="VectorBase:CSON006476"/>
<dbReference type="InterPro" id="IPR038095">
    <property type="entry name" value="Costars_sf"/>
</dbReference>
<dbReference type="EMBL" id="UFQT01000243">
    <property type="protein sequence ID" value="SSX22276.1"/>
    <property type="molecule type" value="Genomic_DNA"/>
</dbReference>
<dbReference type="InterPro" id="IPR026111">
    <property type="entry name" value="Abra"/>
</dbReference>
<name>A0A336KBI1_CULSO</name>
<reference evidence="2" key="2">
    <citation type="submission" date="2018-07" db="EMBL/GenBank/DDBJ databases">
        <authorList>
            <person name="Quirk P.G."/>
            <person name="Krulwich T.A."/>
        </authorList>
    </citation>
    <scope>NUCLEOTIDE SEQUENCE</scope>
</reference>
<evidence type="ECO:0000313" key="2">
    <source>
        <dbReference type="EMBL" id="SSX22276.1"/>
    </source>
</evidence>
<reference evidence="1" key="1">
    <citation type="submission" date="2018-04" db="EMBL/GenBank/DDBJ databases">
        <authorList>
            <person name="Go L.Y."/>
            <person name="Mitchell J.A."/>
        </authorList>
    </citation>
    <scope>NUCLEOTIDE SEQUENCE</scope>
    <source>
        <tissue evidence="1">Whole organism</tissue>
    </source>
</reference>